<dbReference type="Proteomes" id="UP000281498">
    <property type="component" value="Unassembled WGS sequence"/>
</dbReference>
<comment type="caution">
    <text evidence="3">The sequence shown here is derived from an EMBL/GenBank/DDBJ whole genome shotgun (WGS) entry which is preliminary data.</text>
</comment>
<feature type="signal peptide" evidence="1">
    <location>
        <begin position="1"/>
        <end position="21"/>
    </location>
</feature>
<protein>
    <submittedName>
        <fullName evidence="3">ABC transporter substrate-binding protein</fullName>
    </submittedName>
</protein>
<evidence type="ECO:0000259" key="2">
    <source>
        <dbReference type="Pfam" id="PF09084"/>
    </source>
</evidence>
<dbReference type="RefSeq" id="WP_110934916.1">
    <property type="nucleotide sequence ID" value="NZ_KZ614146.1"/>
</dbReference>
<sequence>MKKSLLGLVSVFTVSMLVACATEEASEGGGSTETSEEELTEIDVMLDWYPNAVHSYLYAAIENGYFAEEGLKVNIQFPANPTDPINLAASGQITLGITYQPDVVTARANQDVPIKSVGAIVRSPLNRTIFLEDSDIESPSDLAGKQVGYPGIPLNEALVQTMVENDGGNFEEVDMVDVGFELGSSIVSEKVDAVTGAYINHEVPVLSHEGHETRNFNPTDHGVPSFYELVFVTNDDTWEEERESIEAFWRGATSGYEFTRDNPEKALEILLSNQDEANFPLIEEVEKESLEILLPLMESDQGFGSQDEESWQETIDWMKESGLIEEEPSLDEIFVDIVE</sequence>
<keyword evidence="4" id="KW-1185">Reference proteome</keyword>
<dbReference type="InterPro" id="IPR015168">
    <property type="entry name" value="SsuA/THI5"/>
</dbReference>
<dbReference type="Gene3D" id="3.40.190.10">
    <property type="entry name" value="Periplasmic binding protein-like II"/>
    <property type="match status" value="2"/>
</dbReference>
<dbReference type="PANTHER" id="PTHR31528">
    <property type="entry name" value="4-AMINO-5-HYDROXYMETHYL-2-METHYLPYRIMIDINE PHOSPHATE SYNTHASE THI11-RELATED"/>
    <property type="match status" value="1"/>
</dbReference>
<dbReference type="EMBL" id="PDOE01000005">
    <property type="protein sequence ID" value="RKL66664.1"/>
    <property type="molecule type" value="Genomic_DNA"/>
</dbReference>
<proteinExistence type="predicted"/>
<dbReference type="GO" id="GO:0009228">
    <property type="term" value="P:thiamine biosynthetic process"/>
    <property type="evidence" value="ECO:0007669"/>
    <property type="project" value="InterPro"/>
</dbReference>
<dbReference type="PROSITE" id="PS51257">
    <property type="entry name" value="PROKAR_LIPOPROTEIN"/>
    <property type="match status" value="1"/>
</dbReference>
<name>A0A3A9K0N5_9BACI</name>
<evidence type="ECO:0000256" key="1">
    <source>
        <dbReference type="SAM" id="SignalP"/>
    </source>
</evidence>
<feature type="chain" id="PRO_5017358538" evidence="1">
    <location>
        <begin position="22"/>
        <end position="339"/>
    </location>
</feature>
<organism evidence="3 4">
    <name type="scientific">Salipaludibacillus neizhouensis</name>
    <dbReference type="NCBI Taxonomy" id="885475"/>
    <lineage>
        <taxon>Bacteria</taxon>
        <taxon>Bacillati</taxon>
        <taxon>Bacillota</taxon>
        <taxon>Bacilli</taxon>
        <taxon>Bacillales</taxon>
        <taxon>Bacillaceae</taxon>
    </lineage>
</organism>
<dbReference type="PANTHER" id="PTHR31528:SF3">
    <property type="entry name" value="THIAMINE BIOSYNTHESIS PROTEIN HI_0357-RELATED"/>
    <property type="match status" value="1"/>
</dbReference>
<dbReference type="Pfam" id="PF09084">
    <property type="entry name" value="NMT1"/>
    <property type="match status" value="1"/>
</dbReference>
<dbReference type="InterPro" id="IPR027939">
    <property type="entry name" value="NMT1/THI5"/>
</dbReference>
<dbReference type="AlphaFoldDB" id="A0A3A9K0N5"/>
<feature type="domain" description="SsuA/THI5-like" evidence="2">
    <location>
        <begin position="51"/>
        <end position="266"/>
    </location>
</feature>
<gene>
    <name evidence="3" type="ORF">CR203_12545</name>
</gene>
<reference evidence="3 4" key="1">
    <citation type="submission" date="2017-10" db="EMBL/GenBank/DDBJ databases">
        <title>Bacillus sp. nov., a halophilic bacterium isolated from a Keqin Lake.</title>
        <authorList>
            <person name="Wang H."/>
        </authorList>
    </citation>
    <scope>NUCLEOTIDE SEQUENCE [LARGE SCALE GENOMIC DNA]</scope>
    <source>
        <strain evidence="3 4">KCTC 13187</strain>
    </source>
</reference>
<keyword evidence="1" id="KW-0732">Signal</keyword>
<dbReference type="OrthoDB" id="9815602at2"/>
<dbReference type="SUPFAM" id="SSF53850">
    <property type="entry name" value="Periplasmic binding protein-like II"/>
    <property type="match status" value="1"/>
</dbReference>
<accession>A0A3A9K0N5</accession>
<evidence type="ECO:0000313" key="4">
    <source>
        <dbReference type="Proteomes" id="UP000281498"/>
    </source>
</evidence>
<evidence type="ECO:0000313" key="3">
    <source>
        <dbReference type="EMBL" id="RKL66664.1"/>
    </source>
</evidence>